<dbReference type="InterPro" id="IPR013783">
    <property type="entry name" value="Ig-like_fold"/>
</dbReference>
<keyword evidence="1" id="KW-0732">Signal</keyword>
<sequence>MILQRRIVWTFMSALATGAFLANMALPAQAEGVQVRDAEYTLDALSSRDLVIGGIDSVKSSTRNGTPNFDIEDGVQIGTFKGDRTVIVDASLVAHGALAVVDTEQVDLSWEGVDATRRYAVFRDNELLAETSERSFRDSNTSPGAIYHYRVETVVPEGTALPTSEDATIHGFDVIVPDSPDLMAEAAEYNTKIKAMAARKGSTVRYRTFIPQAKLSAPLVGCGSYRSLSGHKFGGDNRGYNASYGTSRTSMTANVRWDGRGLVSSSNKVGATKVYNSKGKLVATKTASAKDMSIKQLGKTKSAVDLRFRLKAGNPFCKHNSIQGAFTITITKNGSYRIISGSHRQMPNHEVYVSSTTGKWKTVYKRKYASAACLVRWACPEAQMVGYGSY</sequence>
<organism evidence="2 3">
    <name type="scientific">Brevibacterium ravenspurgense</name>
    <dbReference type="NCBI Taxonomy" id="479117"/>
    <lineage>
        <taxon>Bacteria</taxon>
        <taxon>Bacillati</taxon>
        <taxon>Actinomycetota</taxon>
        <taxon>Actinomycetes</taxon>
        <taxon>Micrococcales</taxon>
        <taxon>Brevibacteriaceae</taxon>
        <taxon>Brevibacterium</taxon>
    </lineage>
</organism>
<dbReference type="Proteomes" id="UP000243589">
    <property type="component" value="Unassembled WGS sequence"/>
</dbReference>
<evidence type="ECO:0008006" key="4">
    <source>
        <dbReference type="Google" id="ProtNLM"/>
    </source>
</evidence>
<dbReference type="EMBL" id="LQQC01000010">
    <property type="protein sequence ID" value="KXZ58222.1"/>
    <property type="molecule type" value="Genomic_DNA"/>
</dbReference>
<dbReference type="PATRIC" id="fig|479117.4.peg.1255"/>
<dbReference type="Gene3D" id="2.60.40.10">
    <property type="entry name" value="Immunoglobulins"/>
    <property type="match status" value="1"/>
</dbReference>
<proteinExistence type="predicted"/>
<accession>A0A150H7Z6</accession>
<evidence type="ECO:0000256" key="1">
    <source>
        <dbReference type="SAM" id="SignalP"/>
    </source>
</evidence>
<name>A0A150H7Z6_9MICO</name>
<keyword evidence="3" id="KW-1185">Reference proteome</keyword>
<dbReference type="GO" id="GO:0005975">
    <property type="term" value="P:carbohydrate metabolic process"/>
    <property type="evidence" value="ECO:0007669"/>
    <property type="project" value="UniProtKB-ARBA"/>
</dbReference>
<feature type="chain" id="PRO_5007562433" description="DUF3238 domain-containing protein" evidence="1">
    <location>
        <begin position="31"/>
        <end position="390"/>
    </location>
</feature>
<comment type="caution">
    <text evidence="2">The sequence shown here is derived from an EMBL/GenBank/DDBJ whole genome shotgun (WGS) entry which is preliminary data.</text>
</comment>
<feature type="signal peptide" evidence="1">
    <location>
        <begin position="1"/>
        <end position="30"/>
    </location>
</feature>
<gene>
    <name evidence="2" type="ORF">Bravens_01260</name>
</gene>
<reference evidence="2 3" key="1">
    <citation type="submission" date="2016-01" db="EMBL/GenBank/DDBJ databases">
        <title>Use of Whole Genome Sequencing to ascertain that Brevibacterium massiliense (Roux, Raoult 2009) is a later heterotypic synonym of Brevibacterium ravenspurgense (Mages 2008).</title>
        <authorList>
            <person name="Bernier A.-M."/>
            <person name="Burdz T."/>
            <person name="Huynh C."/>
            <person name="Pachecho A.L."/>
            <person name="Wiebe D."/>
            <person name="Bonner C."/>
            <person name="Bernard K."/>
        </authorList>
    </citation>
    <scope>NUCLEOTIDE SEQUENCE [LARGE SCALE GENOMIC DNA]</scope>
    <source>
        <strain evidence="2 3">CCUG56047</strain>
    </source>
</reference>
<evidence type="ECO:0000313" key="2">
    <source>
        <dbReference type="EMBL" id="KXZ58222.1"/>
    </source>
</evidence>
<evidence type="ECO:0000313" key="3">
    <source>
        <dbReference type="Proteomes" id="UP000243589"/>
    </source>
</evidence>
<protein>
    <recommendedName>
        <fullName evidence="4">DUF3238 domain-containing protein</fullName>
    </recommendedName>
</protein>
<dbReference type="AlphaFoldDB" id="A0A150H7Z6"/>